<name>A0A6G0X4I8_9STRA</name>
<dbReference type="EMBL" id="VJMJ01000103">
    <property type="protein sequence ID" value="KAF0734835.1"/>
    <property type="molecule type" value="Genomic_DNA"/>
</dbReference>
<dbReference type="AlphaFoldDB" id="A0A6G0X4I8"/>
<sequence>MFRQLGSVNLISKLSNIAMRLNPGCGVGLSVRLGRRRVVARTESISVDFQPIRAVFEVGGCGFVGCRQPLGGGEVVGVGC</sequence>
<organism evidence="1 2">
    <name type="scientific">Aphanomyces euteiches</name>
    <dbReference type="NCBI Taxonomy" id="100861"/>
    <lineage>
        <taxon>Eukaryota</taxon>
        <taxon>Sar</taxon>
        <taxon>Stramenopiles</taxon>
        <taxon>Oomycota</taxon>
        <taxon>Saprolegniomycetes</taxon>
        <taxon>Saprolegniales</taxon>
        <taxon>Verrucalvaceae</taxon>
        <taxon>Aphanomyces</taxon>
    </lineage>
</organism>
<comment type="caution">
    <text evidence="1">The sequence shown here is derived from an EMBL/GenBank/DDBJ whole genome shotgun (WGS) entry which is preliminary data.</text>
</comment>
<protein>
    <submittedName>
        <fullName evidence="1">Uncharacterized protein</fullName>
    </submittedName>
</protein>
<evidence type="ECO:0000313" key="2">
    <source>
        <dbReference type="Proteomes" id="UP000481153"/>
    </source>
</evidence>
<keyword evidence="2" id="KW-1185">Reference proteome</keyword>
<dbReference type="Proteomes" id="UP000481153">
    <property type="component" value="Unassembled WGS sequence"/>
</dbReference>
<proteinExistence type="predicted"/>
<reference evidence="1 2" key="1">
    <citation type="submission" date="2019-07" db="EMBL/GenBank/DDBJ databases">
        <title>Genomics analysis of Aphanomyces spp. identifies a new class of oomycete effector associated with host adaptation.</title>
        <authorList>
            <person name="Gaulin E."/>
        </authorList>
    </citation>
    <scope>NUCLEOTIDE SEQUENCE [LARGE SCALE GENOMIC DNA]</scope>
    <source>
        <strain evidence="1 2">ATCC 201684</strain>
    </source>
</reference>
<evidence type="ECO:0000313" key="1">
    <source>
        <dbReference type="EMBL" id="KAF0734835.1"/>
    </source>
</evidence>
<accession>A0A6G0X4I8</accession>
<gene>
    <name evidence="1" type="ORF">Ae201684_008499</name>
</gene>